<evidence type="ECO:0000313" key="3">
    <source>
        <dbReference type="Proteomes" id="UP000735302"/>
    </source>
</evidence>
<evidence type="ECO:0000256" key="1">
    <source>
        <dbReference type="SAM" id="MobiDB-lite"/>
    </source>
</evidence>
<dbReference type="EMBL" id="BLXT01006765">
    <property type="protein sequence ID" value="GFO33207.1"/>
    <property type="molecule type" value="Genomic_DNA"/>
</dbReference>
<name>A0AAV4CMI4_9GAST</name>
<feature type="non-terminal residue" evidence="2">
    <location>
        <position position="111"/>
    </location>
</feature>
<proteinExistence type="predicted"/>
<accession>A0AAV4CMI4</accession>
<organism evidence="2 3">
    <name type="scientific">Plakobranchus ocellatus</name>
    <dbReference type="NCBI Taxonomy" id="259542"/>
    <lineage>
        <taxon>Eukaryota</taxon>
        <taxon>Metazoa</taxon>
        <taxon>Spiralia</taxon>
        <taxon>Lophotrochozoa</taxon>
        <taxon>Mollusca</taxon>
        <taxon>Gastropoda</taxon>
        <taxon>Heterobranchia</taxon>
        <taxon>Euthyneura</taxon>
        <taxon>Panpulmonata</taxon>
        <taxon>Sacoglossa</taxon>
        <taxon>Placobranchoidea</taxon>
        <taxon>Plakobranchidae</taxon>
        <taxon>Plakobranchus</taxon>
    </lineage>
</organism>
<gene>
    <name evidence="2" type="ORF">PoB_005971200</name>
</gene>
<sequence length="111" mass="12626">MTRKSFLHTLQPDSLSPGEPRPPRLFLNLLSARLSFLNMNLFLYGNRSCHKLSAKVICHAQSFAVTFSSVFTMAGDSWLSDYDFCSNMGQDIMEKINERDKHARTSSAYTK</sequence>
<dbReference type="Proteomes" id="UP000735302">
    <property type="component" value="Unassembled WGS sequence"/>
</dbReference>
<dbReference type="AlphaFoldDB" id="A0AAV4CMI4"/>
<feature type="region of interest" description="Disordered" evidence="1">
    <location>
        <begin position="1"/>
        <end position="21"/>
    </location>
</feature>
<reference evidence="2 3" key="1">
    <citation type="journal article" date="2021" name="Elife">
        <title>Chloroplast acquisition without the gene transfer in kleptoplastic sea slugs, Plakobranchus ocellatus.</title>
        <authorList>
            <person name="Maeda T."/>
            <person name="Takahashi S."/>
            <person name="Yoshida T."/>
            <person name="Shimamura S."/>
            <person name="Takaki Y."/>
            <person name="Nagai Y."/>
            <person name="Toyoda A."/>
            <person name="Suzuki Y."/>
            <person name="Arimoto A."/>
            <person name="Ishii H."/>
            <person name="Satoh N."/>
            <person name="Nishiyama T."/>
            <person name="Hasebe M."/>
            <person name="Maruyama T."/>
            <person name="Minagawa J."/>
            <person name="Obokata J."/>
            <person name="Shigenobu S."/>
        </authorList>
    </citation>
    <scope>NUCLEOTIDE SEQUENCE [LARGE SCALE GENOMIC DNA]</scope>
</reference>
<keyword evidence="3" id="KW-1185">Reference proteome</keyword>
<protein>
    <submittedName>
        <fullName evidence="2">Syntaxin-8-like</fullName>
    </submittedName>
</protein>
<comment type="caution">
    <text evidence="2">The sequence shown here is derived from an EMBL/GenBank/DDBJ whole genome shotgun (WGS) entry which is preliminary data.</text>
</comment>
<evidence type="ECO:0000313" key="2">
    <source>
        <dbReference type="EMBL" id="GFO33207.1"/>
    </source>
</evidence>